<keyword evidence="3" id="KW-1185">Reference proteome</keyword>
<evidence type="ECO:0000313" key="2">
    <source>
        <dbReference type="EMBL" id="GER58138.1"/>
    </source>
</evidence>
<feature type="domain" description="DUF2779" evidence="1">
    <location>
        <begin position="295"/>
        <end position="417"/>
    </location>
</feature>
<reference evidence="2 3" key="1">
    <citation type="submission" date="2019-08" db="EMBL/GenBank/DDBJ databases">
        <title>Draft genome sequence of Ulvibacter marinus type strain NBRC 109484.</title>
        <authorList>
            <person name="Kawano K."/>
            <person name="Ushijima N."/>
            <person name="Kihara M."/>
            <person name="Itoh H."/>
        </authorList>
    </citation>
    <scope>NUCLEOTIDE SEQUENCE [LARGE SCALE GENOMIC DNA]</scope>
    <source>
        <strain evidence="2 3">NBRC 109484</strain>
    </source>
</reference>
<proteinExistence type="predicted"/>
<dbReference type="InterPro" id="IPR021301">
    <property type="entry name" value="DUF2779"/>
</dbReference>
<name>A0A5J4IX43_9FLAO</name>
<dbReference type="InterPro" id="IPR011604">
    <property type="entry name" value="PDDEXK-like_dom_sf"/>
</dbReference>
<accession>A0A5J4IX43</accession>
<dbReference type="Pfam" id="PF11074">
    <property type="entry name" value="DUF2779"/>
    <property type="match status" value="1"/>
</dbReference>
<dbReference type="EMBL" id="BKCG01000001">
    <property type="protein sequence ID" value="GER58138.1"/>
    <property type="molecule type" value="Genomic_DNA"/>
</dbReference>
<dbReference type="AlphaFoldDB" id="A0A5J4IX43"/>
<sequence>MQITKTDFIHYLNCPESLWLLKNKPEAYSQYKGKFSLFLEKLIKEGYEVEEYAKLLFSNGINLPENSTPEFTKKQLASINTVFFQPSFSTPKGVFARIDVLEKLANGSYHIYEIKSAVSVKKEKLEDACFQKYVLQECGYTVSKVSIIHLNKEYVRQGTINPEYLLEITEVTEQIEGIYSSVVNEINAASNLINKEVINEAECSSRYKTRSNHCDTFKYFNKDVPEYSIYEIGRISAKKIGQLVDNSHLSILDIPLDFELSTKQQLQVESVRQELVIINKPAIDKTLDNLKFPLHFVDYETFPTAIPKLDNMSPHNHLTFQVSIHTMQENGELTHFEWLGKKIEQPAEMLQQMQDFTDATGTFISWYAPFERGRNEDMANWISGFEDYLNYMNANMFDLMDVFKTDYVDYRFHGSTSIKKVLPVLCPQFSYSDLAVQDGTMALDTWGRMVTDPNFNEDVEQTRKNLLAYCKLDTLAMVEIYKVLKQL</sequence>
<comment type="caution">
    <text evidence="2">The sequence shown here is derived from an EMBL/GenBank/DDBJ whole genome shotgun (WGS) entry which is preliminary data.</text>
</comment>
<gene>
    <name evidence="2" type="ORF">ULMA_02460</name>
</gene>
<dbReference type="OrthoDB" id="9783873at2"/>
<dbReference type="RefSeq" id="WP_151672231.1">
    <property type="nucleotide sequence ID" value="NZ_BKCG01000001.1"/>
</dbReference>
<organism evidence="2 3">
    <name type="scientific">Patiriisocius marinus</name>
    <dbReference type="NCBI Taxonomy" id="1397112"/>
    <lineage>
        <taxon>Bacteria</taxon>
        <taxon>Pseudomonadati</taxon>
        <taxon>Bacteroidota</taxon>
        <taxon>Flavobacteriia</taxon>
        <taxon>Flavobacteriales</taxon>
        <taxon>Flavobacteriaceae</taxon>
        <taxon>Patiriisocius</taxon>
    </lineage>
</organism>
<evidence type="ECO:0000259" key="1">
    <source>
        <dbReference type="Pfam" id="PF11074"/>
    </source>
</evidence>
<dbReference type="Gene3D" id="3.90.320.10">
    <property type="match status" value="1"/>
</dbReference>
<protein>
    <recommendedName>
        <fullName evidence="1">DUF2779 domain-containing protein</fullName>
    </recommendedName>
</protein>
<evidence type="ECO:0000313" key="3">
    <source>
        <dbReference type="Proteomes" id="UP000326509"/>
    </source>
</evidence>
<dbReference type="Proteomes" id="UP000326509">
    <property type="component" value="Unassembled WGS sequence"/>
</dbReference>